<protein>
    <submittedName>
        <fullName evidence="1">Putative enzyme of phenylacetate metabolism, PaaB family</fullName>
    </submittedName>
</protein>
<dbReference type="Proteomes" id="UP000663292">
    <property type="component" value="Chromosome"/>
</dbReference>
<evidence type="ECO:0000313" key="2">
    <source>
        <dbReference type="Proteomes" id="UP000663292"/>
    </source>
</evidence>
<dbReference type="InterPro" id="IPR038693">
    <property type="entry name" value="PaaB_sf"/>
</dbReference>
<dbReference type="RefSeq" id="WP_229120862.1">
    <property type="nucleotide sequence ID" value="NZ_CP064791.1"/>
</dbReference>
<evidence type="ECO:0000313" key="1">
    <source>
        <dbReference type="EMBL" id="QSG15599.1"/>
    </source>
</evidence>
<accession>A0A897NYD6</accession>
<organism evidence="1 2">
    <name type="scientific">Halapricum desulfuricans</name>
    <dbReference type="NCBI Taxonomy" id="2841257"/>
    <lineage>
        <taxon>Archaea</taxon>
        <taxon>Methanobacteriati</taxon>
        <taxon>Methanobacteriota</taxon>
        <taxon>Stenosarchaea group</taxon>
        <taxon>Halobacteria</taxon>
        <taxon>Halobacteriales</taxon>
        <taxon>Haloarculaceae</taxon>
        <taxon>Halapricum</taxon>
    </lineage>
</organism>
<gene>
    <name evidence="1" type="ORF">HSEST_2083</name>
</gene>
<keyword evidence="2" id="KW-1185">Reference proteome</keyword>
<name>A0A897NYD6_9EURY</name>
<dbReference type="AlphaFoldDB" id="A0A897NYD6"/>
<proteinExistence type="predicted"/>
<dbReference type="GeneID" id="68858717"/>
<reference evidence="1 2" key="1">
    <citation type="submission" date="2020-11" db="EMBL/GenBank/DDBJ databases">
        <title>Carbohydrate-dependent, anaerobic sulfur respiration: A novel catabolism in halophilic archaea.</title>
        <authorList>
            <person name="Sorokin D.Y."/>
            <person name="Messina E."/>
            <person name="Smedile F."/>
            <person name="La Cono V."/>
            <person name="Hallsworth J.E."/>
            <person name="Yakimov M.M."/>
        </authorList>
    </citation>
    <scope>NUCLEOTIDE SEQUENCE [LARGE SCALE GENOMIC DNA]</scope>
    <source>
        <strain evidence="1 2">HSR-Est</strain>
    </source>
</reference>
<sequence>MPARPTARTTDGRDADGTIPAKEWVVFTRETPTDPAVHTGTVRADDEIDARERAASLFPGVAARWLCPADAIDRDSSTPLEAGEPA</sequence>
<dbReference type="Gene3D" id="3.10.20.520">
    <property type="entry name" value="Phenylacetic acid degradation B"/>
    <property type="match status" value="1"/>
</dbReference>
<dbReference type="EMBL" id="CP064791">
    <property type="protein sequence ID" value="QSG15599.1"/>
    <property type="molecule type" value="Genomic_DNA"/>
</dbReference>